<evidence type="ECO:0000313" key="3">
    <source>
        <dbReference type="Proteomes" id="UP000694410"/>
    </source>
</evidence>
<feature type="transmembrane region" description="Helical" evidence="1">
    <location>
        <begin position="58"/>
        <end position="79"/>
    </location>
</feature>
<dbReference type="Proteomes" id="UP000694410">
    <property type="component" value="Unplaced"/>
</dbReference>
<proteinExistence type="predicted"/>
<evidence type="ECO:0000256" key="1">
    <source>
        <dbReference type="SAM" id="Phobius"/>
    </source>
</evidence>
<name>A0A8C0VPT1_CYACU</name>
<organism evidence="2 3">
    <name type="scientific">Cyanistes caeruleus</name>
    <name type="common">Eurasian blue tit</name>
    <name type="synonym">Parus caeruleus</name>
    <dbReference type="NCBI Taxonomy" id="156563"/>
    <lineage>
        <taxon>Eukaryota</taxon>
        <taxon>Metazoa</taxon>
        <taxon>Chordata</taxon>
        <taxon>Craniata</taxon>
        <taxon>Vertebrata</taxon>
        <taxon>Euteleostomi</taxon>
        <taxon>Archelosauria</taxon>
        <taxon>Archosauria</taxon>
        <taxon>Dinosauria</taxon>
        <taxon>Saurischia</taxon>
        <taxon>Theropoda</taxon>
        <taxon>Coelurosauria</taxon>
        <taxon>Aves</taxon>
        <taxon>Neognathae</taxon>
        <taxon>Neoaves</taxon>
        <taxon>Telluraves</taxon>
        <taxon>Australaves</taxon>
        <taxon>Passeriformes</taxon>
        <taxon>Paridae</taxon>
        <taxon>Cyanistes</taxon>
    </lineage>
</organism>
<reference evidence="2" key="2">
    <citation type="submission" date="2025-09" db="UniProtKB">
        <authorList>
            <consortium name="Ensembl"/>
        </authorList>
    </citation>
    <scope>IDENTIFICATION</scope>
</reference>
<keyword evidence="3" id="KW-1185">Reference proteome</keyword>
<reference evidence="2" key="1">
    <citation type="submission" date="2025-08" db="UniProtKB">
        <authorList>
            <consortium name="Ensembl"/>
        </authorList>
    </citation>
    <scope>IDENTIFICATION</scope>
</reference>
<keyword evidence="1" id="KW-0812">Transmembrane</keyword>
<keyword evidence="1" id="KW-0472">Membrane</keyword>
<evidence type="ECO:0000313" key="2">
    <source>
        <dbReference type="Ensembl" id="ENSCCEP00000025888.1"/>
    </source>
</evidence>
<dbReference type="Ensembl" id="ENSCCET00000038643.1">
    <property type="protein sequence ID" value="ENSCCEP00000025888.1"/>
    <property type="gene ID" value="ENSCCEG00000022864.1"/>
</dbReference>
<protein>
    <submittedName>
        <fullName evidence="2">Uncharacterized protein</fullName>
    </submittedName>
</protein>
<sequence length="85" mass="9612">IINDVRIRAHLWPFLSSVIISCFVMRLMNHSWRVESRLVTHRLLGEGRSRAGNEGLRGIVALVGVLHLMMGFLFIWSLVWGGSGL</sequence>
<accession>A0A8C0VPT1</accession>
<dbReference type="AlphaFoldDB" id="A0A8C0VPT1"/>
<keyword evidence="1" id="KW-1133">Transmembrane helix</keyword>